<name>M7WSK0_RHOT1</name>
<proteinExistence type="predicted"/>
<evidence type="ECO:0000313" key="1">
    <source>
        <dbReference type="EMBL" id="EMS21051.1"/>
    </source>
</evidence>
<gene>
    <name evidence="1" type="ORF">RHTO_02173</name>
</gene>
<dbReference type="GeneID" id="27366186"/>
<dbReference type="RefSeq" id="XP_016272170.1">
    <property type="nucleotide sequence ID" value="XM_016415851.1"/>
</dbReference>
<dbReference type="AlphaFoldDB" id="M7WSK0"/>
<protein>
    <recommendedName>
        <fullName evidence="3">Proteophosphoglycan 5</fullName>
    </recommendedName>
</protein>
<sequence length="470" mass="54314">MSSETVPLDPVPPVPPRRTQLLDLPEELILRIFETVCDELLAERIHGQYENNPFPSRLLFEDCCPRPRQLSRQHFPINSCLHTSLQGVWDRYLALQASEGRTFDDPLSTLSSRIRFLDLANDEEFHVLRYRGANEDADSYAKHAEQTRPPFTFLRSFSGIVTLRATFSEGVPRTFTAALRHLPLLQDLTLQFAHELDDALITLGEATPGLHRLAISAYLSKPLRQLFTNLPSTLKELHIYYTYPHSIPIPWYSVPRLHLYPPKGYFRDPWYFIQELKRVFSTQNQHRLAVNDLTIQVDSISLSKCDEPNELFYEEVIPTMLELMQPSTSIKHLRFFSFIDFRWWANDIRMGSVESVTLYEHPSSVSDSPDLKQGRLTSLQPFLSMFPSLRSLRFSGLGLLAVGGDAPPPIAPDSFSVFIQHEPRLASLLASLRDTRVEEVRYRTTVKSDRELRIRRARPTEEFEGEWWNM</sequence>
<dbReference type="Proteomes" id="UP000016926">
    <property type="component" value="Unassembled WGS sequence"/>
</dbReference>
<reference evidence="1 2" key="1">
    <citation type="journal article" date="2012" name="Nat. Commun.">
        <title>A multi-omic map of the lipid-producing yeast Rhodosporidium toruloides.</title>
        <authorList>
            <person name="Zhu Z."/>
            <person name="Zhang S."/>
            <person name="Liu H."/>
            <person name="Shen H."/>
            <person name="Lin X."/>
            <person name="Yang F."/>
            <person name="Zhou Y.J."/>
            <person name="Jin G."/>
            <person name="Ye M."/>
            <person name="Zou H."/>
            <person name="Zou H."/>
            <person name="Zhao Z.K."/>
        </authorList>
    </citation>
    <scope>NUCLEOTIDE SEQUENCE [LARGE SCALE GENOMIC DNA]</scope>
    <source>
        <strain evidence="1 2">NP11</strain>
    </source>
</reference>
<evidence type="ECO:0000313" key="2">
    <source>
        <dbReference type="Proteomes" id="UP000016926"/>
    </source>
</evidence>
<keyword evidence="2" id="KW-1185">Reference proteome</keyword>
<accession>M7WSK0</accession>
<dbReference type="EMBL" id="KB722658">
    <property type="protein sequence ID" value="EMS21051.1"/>
    <property type="molecule type" value="Genomic_DNA"/>
</dbReference>
<dbReference type="HOGENOM" id="CLU_581590_0_0_1"/>
<organism evidence="1 2">
    <name type="scientific">Rhodotorula toruloides (strain NP11)</name>
    <name type="common">Yeast</name>
    <name type="synonym">Rhodosporidium toruloides</name>
    <dbReference type="NCBI Taxonomy" id="1130832"/>
    <lineage>
        <taxon>Eukaryota</taxon>
        <taxon>Fungi</taxon>
        <taxon>Dikarya</taxon>
        <taxon>Basidiomycota</taxon>
        <taxon>Pucciniomycotina</taxon>
        <taxon>Microbotryomycetes</taxon>
        <taxon>Sporidiobolales</taxon>
        <taxon>Sporidiobolaceae</taxon>
        <taxon>Rhodotorula</taxon>
    </lineage>
</organism>
<evidence type="ECO:0008006" key="3">
    <source>
        <dbReference type="Google" id="ProtNLM"/>
    </source>
</evidence>